<dbReference type="PROSITE" id="PS00583">
    <property type="entry name" value="PFKB_KINASES_1"/>
    <property type="match status" value="1"/>
</dbReference>
<name>A0A7V4DE83_9BACT</name>
<evidence type="ECO:0000256" key="2">
    <source>
        <dbReference type="ARBA" id="ARBA00022679"/>
    </source>
</evidence>
<comment type="caution">
    <text evidence="8">The sequence shown here is derived from an EMBL/GenBank/DDBJ whole genome shotgun (WGS) entry which is preliminary data.</text>
</comment>
<dbReference type="InterPro" id="IPR002173">
    <property type="entry name" value="Carboh/pur_kinase_PfkB_CS"/>
</dbReference>
<proteinExistence type="inferred from homology"/>
<evidence type="ECO:0000256" key="6">
    <source>
        <dbReference type="RuleBase" id="RU003704"/>
    </source>
</evidence>
<keyword evidence="3" id="KW-0547">Nucleotide-binding</keyword>
<sequence length="336" mass="36645">MVSLDKKALCLGELLIDFVSTASGVTLKDAPGFEKAPGGAPANVAVGLAKLGIETYFIGKVGKDAFGEFLRETLARNGVNTRFLTMTEKAKTTLAFVSLTKEGERDFVFYRDPGADTLLDQSDVTEECFQGSGVFHFGSITMTHEPACSATLKALGLAEKYGYLISFDPNLRLQLWKDPEEARFRMRQGLEKTHVLKVNEEEARFIAASESLEGALAFLQERYRLALIAVTLGKKGCLVVSGKKRLEVPGFSVATVDTTGAGDGFVAGLLSSLYMFWKDLRDGKEIPEDALYHAARRANAVGALTTTKKGAIPALPTQEEVEVFLEEHPCDFRSLR</sequence>
<dbReference type="CDD" id="cd01167">
    <property type="entry name" value="bac_FRK"/>
    <property type="match status" value="1"/>
</dbReference>
<evidence type="ECO:0000256" key="5">
    <source>
        <dbReference type="ARBA" id="ARBA00022840"/>
    </source>
</evidence>
<keyword evidence="5" id="KW-0067">ATP-binding</keyword>
<dbReference type="InterPro" id="IPR011611">
    <property type="entry name" value="PfkB_dom"/>
</dbReference>
<dbReference type="AlphaFoldDB" id="A0A7V4DE83"/>
<keyword evidence="4 6" id="KW-0418">Kinase</keyword>
<evidence type="ECO:0000256" key="4">
    <source>
        <dbReference type="ARBA" id="ARBA00022777"/>
    </source>
</evidence>
<evidence type="ECO:0000256" key="3">
    <source>
        <dbReference type="ARBA" id="ARBA00022741"/>
    </source>
</evidence>
<dbReference type="PANTHER" id="PTHR43085:SF1">
    <property type="entry name" value="PSEUDOURIDINE KINASE-RELATED"/>
    <property type="match status" value="1"/>
</dbReference>
<organism evidence="8">
    <name type="scientific">Candidatus Caldatribacterium californiense</name>
    <dbReference type="NCBI Taxonomy" id="1454726"/>
    <lineage>
        <taxon>Bacteria</taxon>
        <taxon>Pseudomonadati</taxon>
        <taxon>Atribacterota</taxon>
        <taxon>Atribacteria</taxon>
        <taxon>Atribacterales</taxon>
        <taxon>Candidatus Caldatribacteriaceae</taxon>
        <taxon>Candidatus Caldatribacterium</taxon>
    </lineage>
</organism>
<dbReference type="PRINTS" id="PR00990">
    <property type="entry name" value="RIBOKINASE"/>
</dbReference>
<dbReference type="Pfam" id="PF00294">
    <property type="entry name" value="PfkB"/>
    <property type="match status" value="1"/>
</dbReference>
<reference evidence="8" key="1">
    <citation type="journal article" date="2020" name="mSystems">
        <title>Genome- and Community-Level Interaction Insights into Carbon Utilization and Element Cycling Functions of Hydrothermarchaeota in Hydrothermal Sediment.</title>
        <authorList>
            <person name="Zhou Z."/>
            <person name="Liu Y."/>
            <person name="Xu W."/>
            <person name="Pan J."/>
            <person name="Luo Z.H."/>
            <person name="Li M."/>
        </authorList>
    </citation>
    <scope>NUCLEOTIDE SEQUENCE [LARGE SCALE GENOMIC DNA]</scope>
    <source>
        <strain evidence="8">SpSt-747</strain>
    </source>
</reference>
<dbReference type="GO" id="GO:0005524">
    <property type="term" value="F:ATP binding"/>
    <property type="evidence" value="ECO:0007669"/>
    <property type="project" value="UniProtKB-KW"/>
</dbReference>
<evidence type="ECO:0000313" key="8">
    <source>
        <dbReference type="EMBL" id="HGI30764.1"/>
    </source>
</evidence>
<evidence type="ECO:0000256" key="1">
    <source>
        <dbReference type="ARBA" id="ARBA00010688"/>
    </source>
</evidence>
<dbReference type="EMBL" id="DTFV01000078">
    <property type="protein sequence ID" value="HGI30764.1"/>
    <property type="molecule type" value="Genomic_DNA"/>
</dbReference>
<dbReference type="InterPro" id="IPR002139">
    <property type="entry name" value="Ribo/fructo_kinase"/>
</dbReference>
<evidence type="ECO:0000259" key="7">
    <source>
        <dbReference type="Pfam" id="PF00294"/>
    </source>
</evidence>
<protein>
    <submittedName>
        <fullName evidence="8">Carbohydrate kinase</fullName>
    </submittedName>
</protein>
<gene>
    <name evidence="8" type="ORF">ENV30_05590</name>
</gene>
<accession>A0A7V4DE83</accession>
<dbReference type="PANTHER" id="PTHR43085">
    <property type="entry name" value="HEXOKINASE FAMILY MEMBER"/>
    <property type="match status" value="1"/>
</dbReference>
<dbReference type="Gene3D" id="3.40.1190.20">
    <property type="match status" value="1"/>
</dbReference>
<comment type="similarity">
    <text evidence="1 6">Belongs to the carbohydrate kinase PfkB family.</text>
</comment>
<dbReference type="GO" id="GO:0006000">
    <property type="term" value="P:fructose metabolic process"/>
    <property type="evidence" value="ECO:0007669"/>
    <property type="project" value="UniProtKB-ARBA"/>
</dbReference>
<feature type="domain" description="Carbohydrate kinase PfkB" evidence="7">
    <location>
        <begin position="6"/>
        <end position="317"/>
    </location>
</feature>
<dbReference type="InterPro" id="IPR050306">
    <property type="entry name" value="PfkB_Carbo_kinase"/>
</dbReference>
<dbReference type="InterPro" id="IPR029056">
    <property type="entry name" value="Ribokinase-like"/>
</dbReference>
<dbReference type="SUPFAM" id="SSF53613">
    <property type="entry name" value="Ribokinase-like"/>
    <property type="match status" value="1"/>
</dbReference>
<keyword evidence="2 6" id="KW-0808">Transferase</keyword>
<dbReference type="GO" id="GO:0008865">
    <property type="term" value="F:fructokinase activity"/>
    <property type="evidence" value="ECO:0007669"/>
    <property type="project" value="UniProtKB-ARBA"/>
</dbReference>
<dbReference type="PROSITE" id="PS00584">
    <property type="entry name" value="PFKB_KINASES_2"/>
    <property type="match status" value="1"/>
</dbReference>